<reference evidence="1 2" key="1">
    <citation type="submission" date="2011-08" db="EMBL/GenBank/DDBJ databases">
        <authorList>
            <person name="Weinstock G."/>
            <person name="Sodergren E."/>
            <person name="Clifton S."/>
            <person name="Fulton L."/>
            <person name="Fulton B."/>
            <person name="Courtney L."/>
            <person name="Fronick C."/>
            <person name="Harrison M."/>
            <person name="Strong C."/>
            <person name="Farmer C."/>
            <person name="Delahaunty K."/>
            <person name="Markovic C."/>
            <person name="Hall O."/>
            <person name="Minx P."/>
            <person name="Tomlinson C."/>
            <person name="Mitreva M."/>
            <person name="Hou S."/>
            <person name="Chen J."/>
            <person name="Wollam A."/>
            <person name="Pepin K.H."/>
            <person name="Johnson M."/>
            <person name="Bhonagiri V."/>
            <person name="Zhang X."/>
            <person name="Suruliraj S."/>
            <person name="Warren W."/>
            <person name="Chinwalla A."/>
            <person name="Mardis E.R."/>
            <person name="Wilson R.K."/>
        </authorList>
    </citation>
    <scope>NUCLEOTIDE SEQUENCE [LARGE SCALE GENOMIC DNA]</scope>
    <source>
        <strain evidence="1 2">DP7</strain>
    </source>
</reference>
<comment type="caution">
    <text evidence="1">The sequence shown here is derived from an EMBL/GenBank/DDBJ whole genome shotgun (WGS) entry which is preliminary data.</text>
</comment>
<evidence type="ECO:0000313" key="1">
    <source>
        <dbReference type="EMBL" id="EHL04832.1"/>
    </source>
</evidence>
<dbReference type="EMBL" id="AFZX01000117">
    <property type="protein sequence ID" value="EHL04832.1"/>
    <property type="molecule type" value="Genomic_DNA"/>
</dbReference>
<gene>
    <name evidence="1" type="ORF">HMPREF0322_04507</name>
</gene>
<accession>G9XU49</accession>
<dbReference type="AlphaFoldDB" id="G9XU49"/>
<dbReference type="PATRIC" id="fig|537010.4.peg.4204"/>
<sequence length="41" mass="4649">MGLPDQADGRQATEVFFLLSLNECGFFYCFFQPTFILGEPV</sequence>
<dbReference type="HOGENOM" id="CLU_3269028_0_0_9"/>
<protein>
    <submittedName>
        <fullName evidence="1">Uncharacterized protein</fullName>
    </submittedName>
</protein>
<proteinExistence type="predicted"/>
<dbReference type="Proteomes" id="UP000004416">
    <property type="component" value="Unassembled WGS sequence"/>
</dbReference>
<organism evidence="1 2">
    <name type="scientific">Desulfitobacterium hafniense DP7</name>
    <dbReference type="NCBI Taxonomy" id="537010"/>
    <lineage>
        <taxon>Bacteria</taxon>
        <taxon>Bacillati</taxon>
        <taxon>Bacillota</taxon>
        <taxon>Clostridia</taxon>
        <taxon>Eubacteriales</taxon>
        <taxon>Desulfitobacteriaceae</taxon>
        <taxon>Desulfitobacterium</taxon>
    </lineage>
</organism>
<evidence type="ECO:0000313" key="2">
    <source>
        <dbReference type="Proteomes" id="UP000004416"/>
    </source>
</evidence>
<name>G9XU49_DESHA</name>